<sequence length="122" mass="13225">MAAICPNCHLPEMIAYVVNDDGLHPFPCLECNTGTVRSTPYGHLSGAAPCGTDGCRGSVRDDYQYDPKGRLSRLDRVRCRLCATDRTGVLRAQSAPERAVPDPRLPGSAVRSLRHGGPGRHR</sequence>
<dbReference type="GeneID" id="97285012"/>
<organism evidence="2 3">
    <name type="scientific">Streptomyces achromogenes</name>
    <dbReference type="NCBI Taxonomy" id="67255"/>
    <lineage>
        <taxon>Bacteria</taxon>
        <taxon>Bacillati</taxon>
        <taxon>Actinomycetota</taxon>
        <taxon>Actinomycetes</taxon>
        <taxon>Kitasatosporales</taxon>
        <taxon>Streptomycetaceae</taxon>
        <taxon>Streptomyces</taxon>
    </lineage>
</organism>
<gene>
    <name evidence="2" type="ORF">OG350_31270</name>
</gene>
<feature type="compositionally biased region" description="Basic residues" evidence="1">
    <location>
        <begin position="112"/>
        <end position="122"/>
    </location>
</feature>
<evidence type="ECO:0000256" key="1">
    <source>
        <dbReference type="SAM" id="MobiDB-lite"/>
    </source>
</evidence>
<dbReference type="Proteomes" id="UP001622557">
    <property type="component" value="Chromosome"/>
</dbReference>
<name>A0ABZ1KVB8_STRAH</name>
<protein>
    <submittedName>
        <fullName evidence="2">Uncharacterized protein</fullName>
    </submittedName>
</protein>
<dbReference type="EMBL" id="CP108164">
    <property type="protein sequence ID" value="WTQ84511.1"/>
    <property type="molecule type" value="Genomic_DNA"/>
</dbReference>
<evidence type="ECO:0000313" key="2">
    <source>
        <dbReference type="EMBL" id="WTQ84511.1"/>
    </source>
</evidence>
<dbReference type="RefSeq" id="WP_358267601.1">
    <property type="nucleotide sequence ID" value="NZ_CP108164.1"/>
</dbReference>
<proteinExistence type="predicted"/>
<feature type="region of interest" description="Disordered" evidence="1">
    <location>
        <begin position="92"/>
        <end position="122"/>
    </location>
</feature>
<accession>A0ABZ1KVB8</accession>
<reference evidence="2 3" key="1">
    <citation type="submission" date="2022-10" db="EMBL/GenBank/DDBJ databases">
        <title>The complete genomes of actinobacterial strains from the NBC collection.</title>
        <authorList>
            <person name="Joergensen T.S."/>
            <person name="Alvarez Arevalo M."/>
            <person name="Sterndorff E.B."/>
            <person name="Faurdal D."/>
            <person name="Vuksanovic O."/>
            <person name="Mourched A.-S."/>
            <person name="Charusanti P."/>
            <person name="Shaw S."/>
            <person name="Blin K."/>
            <person name="Weber T."/>
        </authorList>
    </citation>
    <scope>NUCLEOTIDE SEQUENCE [LARGE SCALE GENOMIC DNA]</scope>
    <source>
        <strain evidence="2 3">NBC_00156</strain>
    </source>
</reference>
<evidence type="ECO:0000313" key="3">
    <source>
        <dbReference type="Proteomes" id="UP001622557"/>
    </source>
</evidence>
<keyword evidence="3" id="KW-1185">Reference proteome</keyword>